<sequence length="51" mass="5133">MDAGDVMARLGDAGRRHGGVDAAGHGGKHTKTHNTLSVPALASAPSGWENP</sequence>
<keyword evidence="3" id="KW-1185">Reference proteome</keyword>
<gene>
    <name evidence="2" type="ORF">GCM10010517_06190</name>
</gene>
<feature type="region of interest" description="Disordered" evidence="1">
    <location>
        <begin position="1"/>
        <end position="51"/>
    </location>
</feature>
<evidence type="ECO:0000256" key="1">
    <source>
        <dbReference type="SAM" id="MobiDB-lite"/>
    </source>
</evidence>
<evidence type="ECO:0000313" key="2">
    <source>
        <dbReference type="EMBL" id="GAA2848895.1"/>
    </source>
</evidence>
<protein>
    <recommendedName>
        <fullName evidence="4">Transposase</fullName>
    </recommendedName>
</protein>
<dbReference type="Proteomes" id="UP001500831">
    <property type="component" value="Unassembled WGS sequence"/>
</dbReference>
<evidence type="ECO:0008006" key="4">
    <source>
        <dbReference type="Google" id="ProtNLM"/>
    </source>
</evidence>
<dbReference type="EMBL" id="BAAAVI010000003">
    <property type="protein sequence ID" value="GAA2848895.1"/>
    <property type="molecule type" value="Genomic_DNA"/>
</dbReference>
<accession>A0ABN3VRJ1</accession>
<comment type="caution">
    <text evidence="2">The sequence shown here is derived from an EMBL/GenBank/DDBJ whole genome shotgun (WGS) entry which is preliminary data.</text>
</comment>
<reference evidence="2 3" key="1">
    <citation type="journal article" date="2019" name="Int. J. Syst. Evol. Microbiol.">
        <title>The Global Catalogue of Microorganisms (GCM) 10K type strain sequencing project: providing services to taxonomists for standard genome sequencing and annotation.</title>
        <authorList>
            <consortium name="The Broad Institute Genomics Platform"/>
            <consortium name="The Broad Institute Genome Sequencing Center for Infectious Disease"/>
            <person name="Wu L."/>
            <person name="Ma J."/>
        </authorList>
    </citation>
    <scope>NUCLEOTIDE SEQUENCE [LARGE SCALE GENOMIC DNA]</scope>
    <source>
        <strain evidence="2 3">JCM 6242</strain>
    </source>
</reference>
<evidence type="ECO:0000313" key="3">
    <source>
        <dbReference type="Proteomes" id="UP001500831"/>
    </source>
</evidence>
<proteinExistence type="predicted"/>
<name>A0ABN3VRJ1_9ACTN</name>
<organism evidence="2 3">
    <name type="scientific">Streptosporangium fragile</name>
    <dbReference type="NCBI Taxonomy" id="46186"/>
    <lineage>
        <taxon>Bacteria</taxon>
        <taxon>Bacillati</taxon>
        <taxon>Actinomycetota</taxon>
        <taxon>Actinomycetes</taxon>
        <taxon>Streptosporangiales</taxon>
        <taxon>Streptosporangiaceae</taxon>
        <taxon>Streptosporangium</taxon>
    </lineage>
</organism>